<organism evidence="4 8">
    <name type="scientific">Drosophila virilis</name>
    <name type="common">Fruit fly</name>
    <dbReference type="NCBI Taxonomy" id="7244"/>
    <lineage>
        <taxon>Eukaryota</taxon>
        <taxon>Metazoa</taxon>
        <taxon>Ecdysozoa</taxon>
        <taxon>Arthropoda</taxon>
        <taxon>Hexapoda</taxon>
        <taxon>Insecta</taxon>
        <taxon>Pterygota</taxon>
        <taxon>Neoptera</taxon>
        <taxon>Endopterygota</taxon>
        <taxon>Diptera</taxon>
        <taxon>Brachycera</taxon>
        <taxon>Muscomorpha</taxon>
        <taxon>Ephydroidea</taxon>
        <taxon>Drosophilidae</taxon>
        <taxon>Drosophila</taxon>
    </lineage>
</organism>
<dbReference type="OrthoDB" id="204058at2759"/>
<dbReference type="Pfam" id="PF01048">
    <property type="entry name" value="PNP_UDP_1"/>
    <property type="match status" value="1"/>
</dbReference>
<protein>
    <submittedName>
        <fullName evidence="5">Uncharacterized protein, isoform B</fullName>
    </submittedName>
    <submittedName>
        <fullName evidence="6">Uncharacterized protein, isoform C</fullName>
    </submittedName>
    <submittedName>
        <fullName evidence="4">Uncharacterized protein, isoform D</fullName>
    </submittedName>
    <submittedName>
        <fullName evidence="7">Uncharacterized protein, isoform E</fullName>
    </submittedName>
</protein>
<dbReference type="SMR" id="B4LX06"/>
<dbReference type="PANTHER" id="PTHR43691:SF11">
    <property type="entry name" value="FI09636P-RELATED"/>
    <property type="match status" value="1"/>
</dbReference>
<feature type="binding site" evidence="2">
    <location>
        <position position="207"/>
    </location>
    <ligand>
        <name>substrate</name>
    </ligand>
</feature>
<name>B4LX06_DROVI</name>
<feature type="binding site" evidence="2">
    <location>
        <begin position="127"/>
        <end position="130"/>
    </location>
    <ligand>
        <name>phosphate</name>
        <dbReference type="ChEBI" id="CHEBI:43474"/>
    </ligand>
</feature>
<sequence>MLKGVNLKNPHLNKMPSDFLYHLNINVPNTADTSVIQKQFGDIVAVCAGGTSKRMRELAIYLRPILGIKDNSEPVDLCESGQRYAVYKVGPVLCVSHGVGSSTFSVVLHELLKLVKYAKCQDPVFIRIGTCGGVGVEPGTVVITKDAYNGYLKNEHEIPILGKRVVRPASFPDTLCQEILKYGAKSDDGFNTIIANTMSTDCFYEGQGRTDGAVCEYSDDEKMAFLKECQKKGICNIEMEATMFASLTQKVGVRAADVCVTLINRLNGDQVSITMHEKETFEQRPFSIVGRYIQHLLLN</sequence>
<dbReference type="SUPFAM" id="SSF53167">
    <property type="entry name" value="Purine and uridine phosphorylases"/>
    <property type="match status" value="1"/>
</dbReference>
<dbReference type="STRING" id="7244.B4LX06"/>
<comment type="similarity">
    <text evidence="1">Belongs to the PNP/UDP phosphorylase family.</text>
</comment>
<dbReference type="CDD" id="cd17763">
    <property type="entry name" value="UP_hUPP-like"/>
    <property type="match status" value="1"/>
</dbReference>
<evidence type="ECO:0000313" key="6">
    <source>
        <dbReference type="EMBL" id="KRF83444.1"/>
    </source>
</evidence>
<feature type="binding site" evidence="2">
    <location>
        <position position="83"/>
    </location>
    <ligand>
        <name>phosphate</name>
        <dbReference type="ChEBI" id="CHEBI:43474"/>
    </ligand>
</feature>
<dbReference type="InParanoid" id="B4LX06"/>
<reference evidence="4" key="2">
    <citation type="journal article" date="2008" name="Bioinformatics">
        <title>Assembly reconciliation.</title>
        <authorList>
            <person name="Zimin A.V."/>
            <person name="Smith D.R."/>
            <person name="Sutton G."/>
            <person name="Yorke J.A."/>
        </authorList>
    </citation>
    <scope>NUCLEOTIDE SEQUENCE</scope>
    <source>
        <strain evidence="4">TSC#15010-1051.87</strain>
    </source>
</reference>
<feature type="domain" description="Nucleoside phosphorylase" evidence="3">
    <location>
        <begin position="79"/>
        <end position="269"/>
    </location>
</feature>
<dbReference type="InterPro" id="IPR000845">
    <property type="entry name" value="Nucleoside_phosphorylase_d"/>
</dbReference>
<dbReference type="PANTHER" id="PTHR43691">
    <property type="entry name" value="URIDINE PHOSPHORYLASE"/>
    <property type="match status" value="1"/>
</dbReference>
<evidence type="ECO:0000256" key="1">
    <source>
        <dbReference type="ARBA" id="ARBA00010456"/>
    </source>
</evidence>
<reference evidence="4" key="3">
    <citation type="submission" date="2008-06" db="EMBL/GenBank/DDBJ databases">
        <authorList>
            <consortium name="FlyBase"/>
        </authorList>
    </citation>
    <scope>NUCLEOTIDE SEQUENCE</scope>
    <source>
        <strain evidence="4">TSC#15010-1051.87</strain>
    </source>
</reference>
<evidence type="ECO:0000313" key="5">
    <source>
        <dbReference type="EMBL" id="KRF83443.1"/>
    </source>
</evidence>
<evidence type="ECO:0000256" key="2">
    <source>
        <dbReference type="PIRSR" id="PIRSR610059-50"/>
    </source>
</evidence>
<reference evidence="4 8" key="1">
    <citation type="journal article" date="2007" name="Nature">
        <title>Evolution of genes and genomes on the Drosophila phylogeny.</title>
        <authorList>
            <consortium name="Drosophila 12 Genomes Consortium"/>
            <person name="Clark A.G."/>
            <person name="Eisen M.B."/>
            <person name="Smith D.R."/>
            <person name="Bergman C.M."/>
            <person name="Oliver B."/>
            <person name="Markow T.A."/>
            <person name="Kaufman T.C."/>
            <person name="Kellis M."/>
            <person name="Gelbart W."/>
            <person name="Iyer V.N."/>
            <person name="Pollard D.A."/>
            <person name="Sackton T.B."/>
            <person name="Larracuente A.M."/>
            <person name="Singh N.D."/>
            <person name="Abad J.P."/>
            <person name="Abt D.N."/>
            <person name="Adryan B."/>
            <person name="Aguade M."/>
            <person name="Akashi H."/>
            <person name="Anderson W.W."/>
            <person name="Aquadro C.F."/>
            <person name="Ardell D.H."/>
            <person name="Arguello R."/>
            <person name="Artieri C.G."/>
            <person name="Barbash D.A."/>
            <person name="Barker D."/>
            <person name="Barsanti P."/>
            <person name="Batterham P."/>
            <person name="Batzoglou S."/>
            <person name="Begun D."/>
            <person name="Bhutkar A."/>
            <person name="Blanco E."/>
            <person name="Bosak S.A."/>
            <person name="Bradley R.K."/>
            <person name="Brand A.D."/>
            <person name="Brent M.R."/>
            <person name="Brooks A.N."/>
            <person name="Brown R.H."/>
            <person name="Butlin R.K."/>
            <person name="Caggese C."/>
            <person name="Calvi B.R."/>
            <person name="Bernardo de Carvalho A."/>
            <person name="Caspi A."/>
            <person name="Castrezana S."/>
            <person name="Celniker S.E."/>
            <person name="Chang J.L."/>
            <person name="Chapple C."/>
            <person name="Chatterji S."/>
            <person name="Chinwalla A."/>
            <person name="Civetta A."/>
            <person name="Clifton S.W."/>
            <person name="Comeron J.M."/>
            <person name="Costello J.C."/>
            <person name="Coyne J.A."/>
            <person name="Daub J."/>
            <person name="David R.G."/>
            <person name="Delcher A.L."/>
            <person name="Delehaunty K."/>
            <person name="Do C.B."/>
            <person name="Ebling H."/>
            <person name="Edwards K."/>
            <person name="Eickbush T."/>
            <person name="Evans J.D."/>
            <person name="Filipski A."/>
            <person name="Findeiss S."/>
            <person name="Freyhult E."/>
            <person name="Fulton L."/>
            <person name="Fulton R."/>
            <person name="Garcia A.C."/>
            <person name="Gardiner A."/>
            <person name="Garfield D.A."/>
            <person name="Garvin B.E."/>
            <person name="Gibson G."/>
            <person name="Gilbert D."/>
            <person name="Gnerre S."/>
            <person name="Godfrey J."/>
            <person name="Good R."/>
            <person name="Gotea V."/>
            <person name="Gravely B."/>
            <person name="Greenberg A.J."/>
            <person name="Griffiths-Jones S."/>
            <person name="Gross S."/>
            <person name="Guigo R."/>
            <person name="Gustafson E.A."/>
            <person name="Haerty W."/>
            <person name="Hahn M.W."/>
            <person name="Halligan D.L."/>
            <person name="Halpern A.L."/>
            <person name="Halter G.M."/>
            <person name="Han M.V."/>
            <person name="Heger A."/>
            <person name="Hillier L."/>
            <person name="Hinrichs A.S."/>
            <person name="Holmes I."/>
            <person name="Hoskins R.A."/>
            <person name="Hubisz M.J."/>
            <person name="Hultmark D."/>
            <person name="Huntley M.A."/>
            <person name="Jaffe D.B."/>
            <person name="Jagadeeshan S."/>
            <person name="Jeck W.R."/>
            <person name="Johnson J."/>
            <person name="Jones C.D."/>
            <person name="Jordan W.C."/>
            <person name="Karpen G.H."/>
            <person name="Kataoka E."/>
            <person name="Keightley P.D."/>
            <person name="Kheradpour P."/>
            <person name="Kirkness E.F."/>
            <person name="Koerich L.B."/>
            <person name="Kristiansen K."/>
            <person name="Kudrna D."/>
            <person name="Kulathinal R.J."/>
            <person name="Kumar S."/>
            <person name="Kwok R."/>
            <person name="Lander E."/>
            <person name="Langley C.H."/>
            <person name="Lapoint R."/>
            <person name="Lazzaro B.P."/>
            <person name="Lee S.J."/>
            <person name="Levesque L."/>
            <person name="Li R."/>
            <person name="Lin C.F."/>
            <person name="Lin M.F."/>
            <person name="Lindblad-Toh K."/>
            <person name="Llopart A."/>
            <person name="Long M."/>
            <person name="Low L."/>
            <person name="Lozovsky E."/>
            <person name="Lu J."/>
            <person name="Luo M."/>
            <person name="Machado C.A."/>
            <person name="Makalowski W."/>
            <person name="Marzo M."/>
            <person name="Matsuda M."/>
            <person name="Matzkin L."/>
            <person name="McAllister B."/>
            <person name="McBride C.S."/>
            <person name="McKernan B."/>
            <person name="McKernan K."/>
            <person name="Mendez-Lago M."/>
            <person name="Minx P."/>
            <person name="Mollenhauer M.U."/>
            <person name="Montooth K."/>
            <person name="Mount S.M."/>
            <person name="Mu X."/>
            <person name="Myers E."/>
            <person name="Negre B."/>
            <person name="Newfeld S."/>
            <person name="Nielsen R."/>
            <person name="Noor M.A."/>
            <person name="O'Grady P."/>
            <person name="Pachter L."/>
            <person name="Papaceit M."/>
            <person name="Parisi M.J."/>
            <person name="Parisi M."/>
            <person name="Parts L."/>
            <person name="Pedersen J.S."/>
            <person name="Pesole G."/>
            <person name="Phillippy A.M."/>
            <person name="Ponting C.P."/>
            <person name="Pop M."/>
            <person name="Porcelli D."/>
            <person name="Powell J.R."/>
            <person name="Prohaska S."/>
            <person name="Pruitt K."/>
            <person name="Puig M."/>
            <person name="Quesneville H."/>
            <person name="Ram K.R."/>
            <person name="Rand D."/>
            <person name="Rasmussen M.D."/>
            <person name="Reed L.K."/>
            <person name="Reenan R."/>
            <person name="Reily A."/>
            <person name="Remington K.A."/>
            <person name="Rieger T.T."/>
            <person name="Ritchie M.G."/>
            <person name="Robin C."/>
            <person name="Rogers Y.H."/>
            <person name="Rohde C."/>
            <person name="Rozas J."/>
            <person name="Rubenfield M.J."/>
            <person name="Ruiz A."/>
            <person name="Russo S."/>
            <person name="Salzberg S.L."/>
            <person name="Sanchez-Gracia A."/>
            <person name="Saranga D.J."/>
            <person name="Sato H."/>
            <person name="Schaeffer S.W."/>
            <person name="Schatz M.C."/>
            <person name="Schlenke T."/>
            <person name="Schwartz R."/>
            <person name="Segarra C."/>
            <person name="Singh R.S."/>
            <person name="Sirot L."/>
            <person name="Sirota M."/>
            <person name="Sisneros N.B."/>
            <person name="Smith C.D."/>
            <person name="Smith T.F."/>
            <person name="Spieth J."/>
            <person name="Stage D.E."/>
            <person name="Stark A."/>
            <person name="Stephan W."/>
            <person name="Strausberg R.L."/>
            <person name="Strempel S."/>
            <person name="Sturgill D."/>
            <person name="Sutton G."/>
            <person name="Sutton G.G."/>
            <person name="Tao W."/>
            <person name="Teichmann S."/>
            <person name="Tobari Y.N."/>
            <person name="Tomimura Y."/>
            <person name="Tsolas J.M."/>
            <person name="Valente V.L."/>
            <person name="Venter E."/>
            <person name="Venter J.C."/>
            <person name="Vicario S."/>
            <person name="Vieira F.G."/>
            <person name="Vilella A.J."/>
            <person name="Villasante A."/>
            <person name="Walenz B."/>
            <person name="Wang J."/>
            <person name="Wasserman M."/>
            <person name="Watts T."/>
            <person name="Wilson D."/>
            <person name="Wilson R.K."/>
            <person name="Wing R.A."/>
            <person name="Wolfner M.F."/>
            <person name="Wong A."/>
            <person name="Wong G.K."/>
            <person name="Wu C.I."/>
            <person name="Wu G."/>
            <person name="Yamamoto D."/>
            <person name="Yang H.P."/>
            <person name="Yang S.P."/>
            <person name="Yorke J.A."/>
            <person name="Yoshida K."/>
            <person name="Zdobnov E."/>
            <person name="Zhang P."/>
            <person name="Zhang Y."/>
            <person name="Zimin A.V."/>
            <person name="Baldwin J."/>
            <person name="Abdouelleil A."/>
            <person name="Abdulkadir J."/>
            <person name="Abebe A."/>
            <person name="Abera B."/>
            <person name="Abreu J."/>
            <person name="Acer S.C."/>
            <person name="Aftuck L."/>
            <person name="Alexander A."/>
            <person name="An P."/>
            <person name="Anderson E."/>
            <person name="Anderson S."/>
            <person name="Arachi H."/>
            <person name="Azer M."/>
            <person name="Bachantsang P."/>
            <person name="Barry A."/>
            <person name="Bayul T."/>
            <person name="Berlin A."/>
            <person name="Bessette D."/>
            <person name="Bloom T."/>
            <person name="Blye J."/>
            <person name="Boguslavskiy L."/>
            <person name="Bonnet C."/>
            <person name="Boukhgalter B."/>
            <person name="Bourzgui I."/>
            <person name="Brown A."/>
            <person name="Cahill P."/>
            <person name="Channer S."/>
            <person name="Cheshatsang Y."/>
            <person name="Chuda L."/>
            <person name="Citroen M."/>
            <person name="Collymore A."/>
            <person name="Cooke P."/>
            <person name="Costello M."/>
            <person name="D'Aco K."/>
            <person name="Daza R."/>
            <person name="De Haan G."/>
            <person name="DeGray S."/>
            <person name="DeMaso C."/>
            <person name="Dhargay N."/>
            <person name="Dooley K."/>
            <person name="Dooley E."/>
            <person name="Doricent M."/>
            <person name="Dorje P."/>
            <person name="Dorjee K."/>
            <person name="Dupes A."/>
            <person name="Elong R."/>
            <person name="Falk J."/>
            <person name="Farina A."/>
            <person name="Faro S."/>
            <person name="Ferguson D."/>
            <person name="Fisher S."/>
            <person name="Foley C.D."/>
            <person name="Franke A."/>
            <person name="Friedrich D."/>
            <person name="Gadbois L."/>
            <person name="Gearin G."/>
            <person name="Gearin C.R."/>
            <person name="Giannoukos G."/>
            <person name="Goode T."/>
            <person name="Graham J."/>
            <person name="Grandbois E."/>
            <person name="Grewal S."/>
            <person name="Gyaltsen K."/>
            <person name="Hafez N."/>
            <person name="Hagos B."/>
            <person name="Hall J."/>
            <person name="Henson C."/>
            <person name="Hollinger A."/>
            <person name="Honan T."/>
            <person name="Huard M.D."/>
            <person name="Hughes L."/>
            <person name="Hurhula B."/>
            <person name="Husby M.E."/>
            <person name="Kamat A."/>
            <person name="Kanga B."/>
            <person name="Kashin S."/>
            <person name="Khazanovich D."/>
            <person name="Kisner P."/>
            <person name="Lance K."/>
            <person name="Lara M."/>
            <person name="Lee W."/>
            <person name="Lennon N."/>
            <person name="Letendre F."/>
            <person name="LeVine R."/>
            <person name="Lipovsky A."/>
            <person name="Liu X."/>
            <person name="Liu J."/>
            <person name="Liu S."/>
            <person name="Lokyitsang T."/>
            <person name="Lokyitsang Y."/>
            <person name="Lubonja R."/>
            <person name="Lui A."/>
            <person name="MacDonald P."/>
            <person name="Magnisalis V."/>
            <person name="Maru K."/>
            <person name="Matthews C."/>
            <person name="McCusker W."/>
            <person name="McDonough S."/>
            <person name="Mehta T."/>
            <person name="Meldrim J."/>
            <person name="Meneus L."/>
            <person name="Mihai O."/>
            <person name="Mihalev A."/>
            <person name="Mihova T."/>
            <person name="Mittelman R."/>
            <person name="Mlenga V."/>
            <person name="Montmayeur A."/>
            <person name="Mulrain L."/>
            <person name="Navidi A."/>
            <person name="Naylor J."/>
            <person name="Negash T."/>
            <person name="Nguyen T."/>
            <person name="Nguyen N."/>
            <person name="Nicol R."/>
            <person name="Norbu C."/>
            <person name="Norbu N."/>
            <person name="Novod N."/>
            <person name="O'Neill B."/>
            <person name="Osman S."/>
            <person name="Markiewicz E."/>
            <person name="Oyono O.L."/>
            <person name="Patti C."/>
            <person name="Phunkhang P."/>
            <person name="Pierre F."/>
            <person name="Priest M."/>
            <person name="Raghuraman S."/>
            <person name="Rege F."/>
            <person name="Reyes R."/>
            <person name="Rise C."/>
            <person name="Rogov P."/>
            <person name="Ross K."/>
            <person name="Ryan E."/>
            <person name="Settipalli S."/>
            <person name="Shea T."/>
            <person name="Sherpa N."/>
            <person name="Shi L."/>
            <person name="Shih D."/>
            <person name="Sparrow T."/>
            <person name="Spaulding J."/>
            <person name="Stalker J."/>
            <person name="Stange-Thomann N."/>
            <person name="Stavropoulos S."/>
            <person name="Stone C."/>
            <person name="Strader C."/>
            <person name="Tesfaye S."/>
            <person name="Thomson T."/>
            <person name="Thoulutsang Y."/>
            <person name="Thoulutsang D."/>
            <person name="Topham K."/>
            <person name="Topping I."/>
            <person name="Tsamla T."/>
            <person name="Vassiliev H."/>
            <person name="Vo A."/>
            <person name="Wangchuk T."/>
            <person name="Wangdi T."/>
            <person name="Weiand M."/>
            <person name="Wilkinson J."/>
            <person name="Wilson A."/>
            <person name="Yadav S."/>
            <person name="Young G."/>
            <person name="Yu Q."/>
            <person name="Zembek L."/>
            <person name="Zhong D."/>
            <person name="Zimmer A."/>
            <person name="Zwirko Z."/>
            <person name="Jaffe D.B."/>
            <person name="Alvarez P."/>
            <person name="Brockman W."/>
            <person name="Butler J."/>
            <person name="Chin C."/>
            <person name="Gnerre S."/>
            <person name="Grabherr M."/>
            <person name="Kleber M."/>
            <person name="Mauceli E."/>
            <person name="MacCallum I."/>
        </authorList>
    </citation>
    <scope>NUCLEOTIDE SEQUENCE [LARGE SCALE GENOMIC DNA]</scope>
    <source>
        <strain evidence="4">TSC#15010-1051.87</strain>
        <strain evidence="8">Tucson 15010-1051.87</strain>
    </source>
</reference>
<proteinExistence type="inferred from homology"/>
<dbReference type="FunCoup" id="B4LX06">
    <property type="interactions" value="141"/>
</dbReference>
<dbReference type="NCBIfam" id="TIGR01719">
    <property type="entry name" value="euk_UDPppase"/>
    <property type="match status" value="1"/>
</dbReference>
<dbReference type="Gene3D" id="3.40.50.1580">
    <property type="entry name" value="Nucleoside phosphorylase domain"/>
    <property type="match status" value="1"/>
</dbReference>
<dbReference type="EMBL" id="CH940650">
    <property type="protein sequence ID" value="KRF83444.1"/>
    <property type="molecule type" value="Genomic_DNA"/>
</dbReference>
<dbReference type="GO" id="GO:0006218">
    <property type="term" value="P:uridine catabolic process"/>
    <property type="evidence" value="ECO:0007669"/>
    <property type="project" value="TreeGrafter"/>
</dbReference>
<dbReference type="Proteomes" id="UP000008792">
    <property type="component" value="Unassembled WGS sequence"/>
</dbReference>
<dbReference type="EMBL" id="CH940650">
    <property type="protein sequence ID" value="EDW67753.2"/>
    <property type="molecule type" value="Genomic_DNA"/>
</dbReference>
<keyword evidence="8" id="KW-1185">Reference proteome</keyword>
<dbReference type="HOGENOM" id="CLU_054104_0_0_1"/>
<dbReference type="EMBL" id="CH940650">
    <property type="protein sequence ID" value="KRF83443.1"/>
    <property type="molecule type" value="Genomic_DNA"/>
</dbReference>
<dbReference type="EMBL" id="CH940650">
    <property type="protein sequence ID" value="KRF83445.1"/>
    <property type="molecule type" value="Genomic_DNA"/>
</dbReference>
<dbReference type="InterPro" id="IPR010059">
    <property type="entry name" value="Uridine_phosphorylase_euk"/>
</dbReference>
<evidence type="ECO:0000313" key="7">
    <source>
        <dbReference type="EMBL" id="KRF83445.1"/>
    </source>
</evidence>
<evidence type="ECO:0000313" key="4">
    <source>
        <dbReference type="EMBL" id="EDW67753.2"/>
    </source>
</evidence>
<evidence type="ECO:0000259" key="3">
    <source>
        <dbReference type="Pfam" id="PF01048"/>
    </source>
</evidence>
<dbReference type="GO" id="GO:0005829">
    <property type="term" value="C:cytosol"/>
    <property type="evidence" value="ECO:0007669"/>
    <property type="project" value="TreeGrafter"/>
</dbReference>
<dbReference type="GO" id="GO:0009166">
    <property type="term" value="P:nucleotide catabolic process"/>
    <property type="evidence" value="ECO:0007669"/>
    <property type="project" value="InterPro"/>
</dbReference>
<dbReference type="GO" id="GO:0004850">
    <property type="term" value="F:uridine phosphorylase activity"/>
    <property type="evidence" value="ECO:0007669"/>
    <property type="project" value="InterPro"/>
</dbReference>
<dbReference type="AlphaFoldDB" id="B4LX06"/>
<dbReference type="KEGG" id="dvi:6631077"/>
<evidence type="ECO:0000313" key="8">
    <source>
        <dbReference type="Proteomes" id="UP000008792"/>
    </source>
</evidence>
<accession>B4LX06</accession>
<gene>
    <name evidence="4" type="primary">Dvir\GJ24335</name>
    <name evidence="4" type="ORF">Dvir_GJ24335</name>
</gene>
<dbReference type="InterPro" id="IPR035994">
    <property type="entry name" value="Nucleoside_phosphorylase_sf"/>
</dbReference>
<feature type="binding site" evidence="2">
    <location>
        <position position="209"/>
    </location>
    <ligand>
        <name>substrate</name>
    </ligand>
</feature>